<dbReference type="InterPro" id="IPR036188">
    <property type="entry name" value="FAD/NAD-bd_sf"/>
</dbReference>
<gene>
    <name evidence="8" type="ORF">BKA05_001547</name>
</gene>
<dbReference type="PRINTS" id="PR00368">
    <property type="entry name" value="FADPNR"/>
</dbReference>
<feature type="domain" description="FAD/NAD(P)-binding" evidence="7">
    <location>
        <begin position="6"/>
        <end position="322"/>
    </location>
</feature>
<dbReference type="GO" id="GO:0016491">
    <property type="term" value="F:oxidoreductase activity"/>
    <property type="evidence" value="ECO:0007669"/>
    <property type="project" value="InterPro"/>
</dbReference>
<sequence length="457" mass="46971">MSTECDLVVLGLGPGGEALATGAARAGLRVVAVDKHLVGGECPYYGCIPSKMMVRAADLLAEASRVDGVAGETSVTASWAPVARRIAEEATTHWDDQVAVDRLADAGATVLHGTGRLAGPGVVEVTAPDGTVTTFRAARGVVLNPGTRPARLPIEGLADTPYWTNREVVQVTDLPGSLTVIGGGPIGAEITQVMARFGVRVTLLEAGPRILGPLEPEASSVVADALVADGVRVMAGVEISSVSHADGTFTVTLGDGQVVHSDRLLVAAGRTPNLDDLGLETVGLDPSARSLEVDERLRAGDGLWAIGDVTGHGAFTHVSMYQSAIALRDVLGEDGAPAAYHAVPHVTFTDPEAGGVGLTEQQARDRGLSVRVGTTPLEQSSRGWLHGPGGTGVIKVVEDAERGVLVGASVVGPAGGEILGHLALAVHAEVPVATLRTMIYAYPTFHRAIESALDDLG</sequence>
<keyword evidence="4" id="KW-0520">NAD</keyword>
<feature type="binding site" evidence="4">
    <location>
        <position position="205"/>
    </location>
    <ligand>
        <name>NAD(+)</name>
        <dbReference type="ChEBI" id="CHEBI:57540"/>
    </ligand>
</feature>
<organism evidence="8 9">
    <name type="scientific">Nocardioides marinus</name>
    <dbReference type="NCBI Taxonomy" id="374514"/>
    <lineage>
        <taxon>Bacteria</taxon>
        <taxon>Bacillati</taxon>
        <taxon>Actinomycetota</taxon>
        <taxon>Actinomycetes</taxon>
        <taxon>Propionibacteriales</taxon>
        <taxon>Nocardioidaceae</taxon>
        <taxon>Nocardioides</taxon>
    </lineage>
</organism>
<dbReference type="Gene3D" id="3.30.390.30">
    <property type="match status" value="1"/>
</dbReference>
<evidence type="ECO:0000256" key="5">
    <source>
        <dbReference type="PIRSR" id="PIRSR000350-4"/>
    </source>
</evidence>
<dbReference type="PANTHER" id="PTHR43014:SF5">
    <property type="entry name" value="GLUTATHIONE REDUCTASE (NADPH)"/>
    <property type="match status" value="1"/>
</dbReference>
<evidence type="ECO:0000256" key="4">
    <source>
        <dbReference type="PIRSR" id="PIRSR000350-3"/>
    </source>
</evidence>
<protein>
    <submittedName>
        <fullName evidence="8">Pyruvate/2-oxoglutarate dehydrogenase complex dihydrolipoamide dehydrogenase (E3) component</fullName>
    </submittedName>
</protein>
<evidence type="ECO:0000256" key="2">
    <source>
        <dbReference type="ARBA" id="ARBA00022630"/>
    </source>
</evidence>
<dbReference type="InterPro" id="IPR016156">
    <property type="entry name" value="FAD/NAD-linked_Rdtase_dimer_sf"/>
</dbReference>
<feature type="binding site" evidence="4">
    <location>
        <position position="269"/>
    </location>
    <ligand>
        <name>NAD(+)</name>
        <dbReference type="ChEBI" id="CHEBI:57540"/>
    </ligand>
</feature>
<dbReference type="Gene3D" id="3.50.50.60">
    <property type="entry name" value="FAD/NAD(P)-binding domain"/>
    <property type="match status" value="2"/>
</dbReference>
<feature type="binding site" evidence="4">
    <location>
        <position position="51"/>
    </location>
    <ligand>
        <name>FAD</name>
        <dbReference type="ChEBI" id="CHEBI:57692"/>
    </ligand>
</feature>
<name>A0A7Y9YF24_9ACTN</name>
<dbReference type="GO" id="GO:0000166">
    <property type="term" value="F:nucleotide binding"/>
    <property type="evidence" value="ECO:0007669"/>
    <property type="project" value="UniProtKB-KW"/>
</dbReference>
<dbReference type="Pfam" id="PF07992">
    <property type="entry name" value="Pyr_redox_2"/>
    <property type="match status" value="1"/>
</dbReference>
<evidence type="ECO:0000259" key="6">
    <source>
        <dbReference type="Pfam" id="PF02852"/>
    </source>
</evidence>
<comment type="similarity">
    <text evidence="1">Belongs to the class-I pyridine nucleotide-disulfide oxidoreductase family.</text>
</comment>
<proteinExistence type="inferred from homology"/>
<feature type="binding site" evidence="4">
    <location>
        <position position="115"/>
    </location>
    <ligand>
        <name>FAD</name>
        <dbReference type="ChEBI" id="CHEBI:57692"/>
    </ligand>
</feature>
<comment type="cofactor">
    <cofactor evidence="4">
        <name>FAD</name>
        <dbReference type="ChEBI" id="CHEBI:57692"/>
    </cofactor>
    <text evidence="4">Binds 1 FAD per subunit.</text>
</comment>
<dbReference type="Proteomes" id="UP000537326">
    <property type="component" value="Unassembled WGS sequence"/>
</dbReference>
<dbReference type="EMBL" id="JACBZI010000001">
    <property type="protein sequence ID" value="NYI10032.1"/>
    <property type="molecule type" value="Genomic_DNA"/>
</dbReference>
<dbReference type="PIRSF" id="PIRSF000350">
    <property type="entry name" value="Mercury_reductase_MerA"/>
    <property type="match status" value="1"/>
</dbReference>
<dbReference type="SUPFAM" id="SSF55424">
    <property type="entry name" value="FAD/NAD-linked reductases, dimerisation (C-terminal) domain"/>
    <property type="match status" value="1"/>
</dbReference>
<evidence type="ECO:0000313" key="8">
    <source>
        <dbReference type="EMBL" id="NYI10032.1"/>
    </source>
</evidence>
<accession>A0A7Y9YF24</accession>
<dbReference type="Pfam" id="PF02852">
    <property type="entry name" value="Pyr_redox_dim"/>
    <property type="match status" value="1"/>
</dbReference>
<evidence type="ECO:0000256" key="3">
    <source>
        <dbReference type="ARBA" id="ARBA00022827"/>
    </source>
</evidence>
<dbReference type="AlphaFoldDB" id="A0A7Y9YF24"/>
<keyword evidence="4" id="KW-0547">Nucleotide-binding</keyword>
<feature type="domain" description="Pyridine nucleotide-disulphide oxidoreductase dimerisation" evidence="6">
    <location>
        <begin position="343"/>
        <end position="452"/>
    </location>
</feature>
<dbReference type="SUPFAM" id="SSF51905">
    <property type="entry name" value="FAD/NAD(P)-binding domain"/>
    <property type="match status" value="1"/>
</dbReference>
<feature type="binding site" evidence="4">
    <location>
        <position position="308"/>
    </location>
    <ligand>
        <name>FAD</name>
        <dbReference type="ChEBI" id="CHEBI:57692"/>
    </ligand>
</feature>
<dbReference type="InterPro" id="IPR004099">
    <property type="entry name" value="Pyr_nucl-diS_OxRdtase_dimer"/>
</dbReference>
<keyword evidence="8" id="KW-0670">Pyruvate</keyword>
<dbReference type="InterPro" id="IPR001100">
    <property type="entry name" value="Pyr_nuc-diS_OxRdtase"/>
</dbReference>
<dbReference type="InterPro" id="IPR023753">
    <property type="entry name" value="FAD/NAD-binding_dom"/>
</dbReference>
<keyword evidence="2" id="KW-0285">Flavoprotein</keyword>
<reference evidence="8 9" key="1">
    <citation type="submission" date="2020-07" db="EMBL/GenBank/DDBJ databases">
        <title>Sequencing the genomes of 1000 actinobacteria strains.</title>
        <authorList>
            <person name="Klenk H.-P."/>
        </authorList>
    </citation>
    <scope>NUCLEOTIDE SEQUENCE [LARGE SCALE GENOMIC DNA]</scope>
    <source>
        <strain evidence="8 9">DSM 18248</strain>
    </source>
</reference>
<dbReference type="RefSeq" id="WP_179530927.1">
    <property type="nucleotide sequence ID" value="NZ_BAAAPP010000004.1"/>
</dbReference>
<feature type="binding site" evidence="4">
    <location>
        <begin position="182"/>
        <end position="189"/>
    </location>
    <ligand>
        <name>NAD(+)</name>
        <dbReference type="ChEBI" id="CHEBI:57540"/>
    </ligand>
</feature>
<evidence type="ECO:0000259" key="7">
    <source>
        <dbReference type="Pfam" id="PF07992"/>
    </source>
</evidence>
<keyword evidence="3 4" id="KW-0274">FAD</keyword>
<comment type="caution">
    <text evidence="8">The sequence shown here is derived from an EMBL/GenBank/DDBJ whole genome shotgun (WGS) entry which is preliminary data.</text>
</comment>
<dbReference type="PRINTS" id="PR00411">
    <property type="entry name" value="PNDRDTASEI"/>
</dbReference>
<evidence type="ECO:0000256" key="1">
    <source>
        <dbReference type="ARBA" id="ARBA00007532"/>
    </source>
</evidence>
<feature type="disulfide bond" description="Redox-active" evidence="5">
    <location>
        <begin position="42"/>
        <end position="47"/>
    </location>
</feature>
<keyword evidence="9" id="KW-1185">Reference proteome</keyword>
<evidence type="ECO:0000313" key="9">
    <source>
        <dbReference type="Proteomes" id="UP000537326"/>
    </source>
</evidence>
<dbReference type="PANTHER" id="PTHR43014">
    <property type="entry name" value="MERCURIC REDUCTASE"/>
    <property type="match status" value="1"/>
</dbReference>